<sequence length="49" mass="5432">IHSDTYNKNSIPPGNQRTCRGLDQTIRHTIVVTTAVEIDVCFFSLISVA</sequence>
<evidence type="ECO:0000313" key="2">
    <source>
        <dbReference type="Proteomes" id="UP000242287"/>
    </source>
</evidence>
<accession>A0A2A9NMG2</accession>
<protein>
    <submittedName>
        <fullName evidence="1">Uncharacterized protein</fullName>
    </submittedName>
</protein>
<dbReference type="AlphaFoldDB" id="A0A2A9NMG2"/>
<gene>
    <name evidence="1" type="ORF">AMATHDRAFT_41517</name>
</gene>
<feature type="non-terminal residue" evidence="1">
    <location>
        <position position="1"/>
    </location>
</feature>
<organism evidence="1 2">
    <name type="scientific">Amanita thiersii Skay4041</name>
    <dbReference type="NCBI Taxonomy" id="703135"/>
    <lineage>
        <taxon>Eukaryota</taxon>
        <taxon>Fungi</taxon>
        <taxon>Dikarya</taxon>
        <taxon>Basidiomycota</taxon>
        <taxon>Agaricomycotina</taxon>
        <taxon>Agaricomycetes</taxon>
        <taxon>Agaricomycetidae</taxon>
        <taxon>Agaricales</taxon>
        <taxon>Pluteineae</taxon>
        <taxon>Amanitaceae</taxon>
        <taxon>Amanita</taxon>
    </lineage>
</organism>
<proteinExistence type="predicted"/>
<dbReference type="EMBL" id="KZ302027">
    <property type="protein sequence ID" value="PFH49511.1"/>
    <property type="molecule type" value="Genomic_DNA"/>
</dbReference>
<evidence type="ECO:0000313" key="1">
    <source>
        <dbReference type="EMBL" id="PFH49511.1"/>
    </source>
</evidence>
<keyword evidence="2" id="KW-1185">Reference proteome</keyword>
<reference evidence="1 2" key="1">
    <citation type="submission" date="2014-02" db="EMBL/GenBank/DDBJ databases">
        <title>Transposable element dynamics among asymbiotic and ectomycorrhizal Amanita fungi.</title>
        <authorList>
            <consortium name="DOE Joint Genome Institute"/>
            <person name="Hess J."/>
            <person name="Skrede I."/>
            <person name="Wolfe B."/>
            <person name="LaButti K."/>
            <person name="Ohm R.A."/>
            <person name="Grigoriev I.V."/>
            <person name="Pringle A."/>
        </authorList>
    </citation>
    <scope>NUCLEOTIDE SEQUENCE [LARGE SCALE GENOMIC DNA]</scope>
    <source>
        <strain evidence="1 2">SKay4041</strain>
    </source>
</reference>
<dbReference type="Proteomes" id="UP000242287">
    <property type="component" value="Unassembled WGS sequence"/>
</dbReference>
<name>A0A2A9NMG2_9AGAR</name>